<feature type="region of interest" description="Disordered" evidence="1">
    <location>
        <begin position="1"/>
        <end position="24"/>
    </location>
</feature>
<dbReference type="Proteomes" id="UP000434957">
    <property type="component" value="Unassembled WGS sequence"/>
</dbReference>
<gene>
    <name evidence="2" type="ORF">PR001_g22531</name>
    <name evidence="3" type="ORF">PR003_g23732</name>
</gene>
<dbReference type="Proteomes" id="UP000429607">
    <property type="component" value="Unassembled WGS sequence"/>
</dbReference>
<organism evidence="3 5">
    <name type="scientific">Phytophthora rubi</name>
    <dbReference type="NCBI Taxonomy" id="129364"/>
    <lineage>
        <taxon>Eukaryota</taxon>
        <taxon>Sar</taxon>
        <taxon>Stramenopiles</taxon>
        <taxon>Oomycota</taxon>
        <taxon>Peronosporomycetes</taxon>
        <taxon>Peronosporales</taxon>
        <taxon>Peronosporaceae</taxon>
        <taxon>Phytophthora</taxon>
    </lineage>
</organism>
<feature type="compositionally biased region" description="Basic residues" evidence="1">
    <location>
        <begin position="1"/>
        <end position="11"/>
    </location>
</feature>
<reference evidence="3 5" key="1">
    <citation type="submission" date="2018-08" db="EMBL/GenBank/DDBJ databases">
        <title>Genomic investigation of the strawberry pathogen Phytophthora fragariae indicates pathogenicity is determined by transcriptional variation in three key races.</title>
        <authorList>
            <person name="Adams T.M."/>
            <person name="Armitage A.D."/>
            <person name="Sobczyk M.K."/>
            <person name="Bates H.J."/>
            <person name="Dunwell J.M."/>
            <person name="Nellist C.F."/>
            <person name="Harrison R.J."/>
        </authorList>
    </citation>
    <scope>NUCLEOTIDE SEQUENCE [LARGE SCALE GENOMIC DNA]</scope>
    <source>
        <strain evidence="2 4">SCRP249</strain>
        <strain evidence="3 5">SCRP333</strain>
    </source>
</reference>
<proteinExistence type="predicted"/>
<evidence type="ECO:0000313" key="5">
    <source>
        <dbReference type="Proteomes" id="UP000434957"/>
    </source>
</evidence>
<dbReference type="PANTHER" id="PTHR33324:SF2">
    <property type="entry name" value="MYB_SANT-LIKE DNA-BINDING DOMAIN-CONTAINING PROTEIN"/>
    <property type="match status" value="1"/>
</dbReference>
<keyword evidence="5" id="KW-1185">Reference proteome</keyword>
<dbReference type="PANTHER" id="PTHR33324">
    <property type="entry name" value="EXPRESSED PROTEIN"/>
    <property type="match status" value="1"/>
</dbReference>
<evidence type="ECO:0000256" key="1">
    <source>
        <dbReference type="SAM" id="MobiDB-lite"/>
    </source>
</evidence>
<comment type="caution">
    <text evidence="3">The sequence shown here is derived from an EMBL/GenBank/DDBJ whole genome shotgun (WGS) entry which is preliminary data.</text>
</comment>
<protein>
    <submittedName>
        <fullName evidence="3">Uncharacterized protein</fullName>
    </submittedName>
</protein>
<name>A0A6A4CU11_9STRA</name>
<sequence>MASNTKQRRHPVSREKDGVNGGPSSVDVILKWITAERNCNDGVVTPSGVKLRRHWPQKSLISSRRQGLRAGSTKKVNDIQDSYNKAADLKRQSGEGILDEDEAKTFHDKLFGICKHWDVLDPVFHNRSSSRPIAPNGTFKNAPPFVITSARENTEGGNFDLDHPDLFPFGENAFRTVKTTPKQMR</sequence>
<dbReference type="AlphaFoldDB" id="A0A6A4CU11"/>
<accession>A0A6A4CU11</accession>
<evidence type="ECO:0000313" key="2">
    <source>
        <dbReference type="EMBL" id="KAE8986688.1"/>
    </source>
</evidence>
<evidence type="ECO:0000313" key="4">
    <source>
        <dbReference type="Proteomes" id="UP000429607"/>
    </source>
</evidence>
<dbReference type="EMBL" id="QXFV01002518">
    <property type="protein sequence ID" value="KAE8986688.1"/>
    <property type="molecule type" value="Genomic_DNA"/>
</dbReference>
<evidence type="ECO:0000313" key="3">
    <source>
        <dbReference type="EMBL" id="KAE9296556.1"/>
    </source>
</evidence>
<dbReference type="EMBL" id="QXFT01002548">
    <property type="protein sequence ID" value="KAE9296556.1"/>
    <property type="molecule type" value="Genomic_DNA"/>
</dbReference>